<keyword evidence="5 6" id="KW-0472">Membrane</keyword>
<dbReference type="EMBL" id="MYFO01000005">
    <property type="protein sequence ID" value="TFE90090.1"/>
    <property type="molecule type" value="Genomic_DNA"/>
</dbReference>
<evidence type="ECO:0000256" key="1">
    <source>
        <dbReference type="ARBA" id="ARBA00004651"/>
    </source>
</evidence>
<keyword evidence="4 6" id="KW-1133">Transmembrane helix</keyword>
<accession>A0A4Y8Q730</accession>
<evidence type="ECO:0000256" key="4">
    <source>
        <dbReference type="ARBA" id="ARBA00022989"/>
    </source>
</evidence>
<feature type="transmembrane region" description="Helical" evidence="6">
    <location>
        <begin position="27"/>
        <end position="48"/>
    </location>
</feature>
<dbReference type="OrthoDB" id="3176438at2"/>
<dbReference type="Proteomes" id="UP000298246">
    <property type="component" value="Unassembled WGS sequence"/>
</dbReference>
<dbReference type="AlphaFoldDB" id="A0A4Y8Q730"/>
<feature type="transmembrane region" description="Helical" evidence="6">
    <location>
        <begin position="84"/>
        <end position="105"/>
    </location>
</feature>
<proteinExistence type="predicted"/>
<dbReference type="PANTHER" id="PTHR33931">
    <property type="entry name" value="HOLIN-LIKE PROTEIN CIDA-RELATED"/>
    <property type="match status" value="1"/>
</dbReference>
<evidence type="ECO:0000313" key="7">
    <source>
        <dbReference type="EMBL" id="TFE90090.1"/>
    </source>
</evidence>
<organism evidence="7 8">
    <name type="scientific">Paenibacillus athensensis</name>
    <dbReference type="NCBI Taxonomy" id="1967502"/>
    <lineage>
        <taxon>Bacteria</taxon>
        <taxon>Bacillati</taxon>
        <taxon>Bacillota</taxon>
        <taxon>Bacilli</taxon>
        <taxon>Bacillales</taxon>
        <taxon>Paenibacillaceae</taxon>
        <taxon>Paenibacillus</taxon>
    </lineage>
</organism>
<evidence type="ECO:0000313" key="8">
    <source>
        <dbReference type="Proteomes" id="UP000298246"/>
    </source>
</evidence>
<keyword evidence="2" id="KW-1003">Cell membrane</keyword>
<gene>
    <name evidence="7" type="ORF">B5M42_05330</name>
</gene>
<dbReference type="Pfam" id="PF03788">
    <property type="entry name" value="LrgA"/>
    <property type="match status" value="1"/>
</dbReference>
<name>A0A4Y8Q730_9BACL</name>
<dbReference type="GO" id="GO:0005886">
    <property type="term" value="C:plasma membrane"/>
    <property type="evidence" value="ECO:0007669"/>
    <property type="project" value="UniProtKB-SubCell"/>
</dbReference>
<protein>
    <submittedName>
        <fullName evidence="7">CidA/LrgA family protein</fullName>
    </submittedName>
</protein>
<evidence type="ECO:0000256" key="5">
    <source>
        <dbReference type="ARBA" id="ARBA00023136"/>
    </source>
</evidence>
<reference evidence="7 8" key="1">
    <citation type="submission" date="2017-03" db="EMBL/GenBank/DDBJ databases">
        <title>Isolation of Levoglucosan Utilizing Bacteria.</title>
        <authorList>
            <person name="Arya A.S."/>
        </authorList>
    </citation>
    <scope>NUCLEOTIDE SEQUENCE [LARGE SCALE GENOMIC DNA]</scope>
    <source>
        <strain evidence="7 8">MEC069</strain>
    </source>
</reference>
<evidence type="ECO:0000256" key="6">
    <source>
        <dbReference type="SAM" id="Phobius"/>
    </source>
</evidence>
<dbReference type="PANTHER" id="PTHR33931:SF2">
    <property type="entry name" value="HOLIN-LIKE PROTEIN CIDA"/>
    <property type="match status" value="1"/>
</dbReference>
<comment type="caution">
    <text evidence="7">The sequence shown here is derived from an EMBL/GenBank/DDBJ whole genome shotgun (WGS) entry which is preliminary data.</text>
</comment>
<evidence type="ECO:0000256" key="2">
    <source>
        <dbReference type="ARBA" id="ARBA00022475"/>
    </source>
</evidence>
<keyword evidence="8" id="KW-1185">Reference proteome</keyword>
<sequence length="126" mass="13579">MLGFAILLAFNLIGVWLQTSLHVPLPGNVIGLVLFTVALFAKVVKLEWVETAATWLTRHMLLYFMPFVVGSVALFPLLGAQWLAVLGGVVGTTTAVLVVTGWTASTLRKRSVGPMTALEEAQQDAE</sequence>
<dbReference type="InterPro" id="IPR005538">
    <property type="entry name" value="LrgA/CidA"/>
</dbReference>
<comment type="subcellular location">
    <subcellularLocation>
        <location evidence="1">Cell membrane</location>
        <topology evidence="1">Multi-pass membrane protein</topology>
    </subcellularLocation>
</comment>
<dbReference type="RefSeq" id="WP_134750516.1">
    <property type="nucleotide sequence ID" value="NZ_MYFO02000001.1"/>
</dbReference>
<feature type="transmembrane region" description="Helical" evidence="6">
    <location>
        <begin position="60"/>
        <end position="78"/>
    </location>
</feature>
<evidence type="ECO:0000256" key="3">
    <source>
        <dbReference type="ARBA" id="ARBA00022692"/>
    </source>
</evidence>
<keyword evidence="3 6" id="KW-0812">Transmembrane</keyword>